<comment type="similarity">
    <text evidence="1">Belongs to the ATP-dependent AMP-binding enzyme family.</text>
</comment>
<dbReference type="Pfam" id="PF00501">
    <property type="entry name" value="AMP-binding"/>
    <property type="match status" value="1"/>
</dbReference>
<dbReference type="InterPro" id="IPR000873">
    <property type="entry name" value="AMP-dep_synth/lig_dom"/>
</dbReference>
<dbReference type="InterPro" id="IPR051087">
    <property type="entry name" value="Mitochondrial_ACSM"/>
</dbReference>
<dbReference type="PANTHER" id="PTHR43605:SF10">
    <property type="entry name" value="ACYL-COA SYNTHETASE MEDIUM CHAIN FAMILY MEMBER 3"/>
    <property type="match status" value="1"/>
</dbReference>
<evidence type="ECO:0000259" key="6">
    <source>
        <dbReference type="Pfam" id="PF13193"/>
    </source>
</evidence>
<dbReference type="Pfam" id="PF13193">
    <property type="entry name" value="AMP-binding_C"/>
    <property type="match status" value="1"/>
</dbReference>
<keyword evidence="4" id="KW-0067">ATP-binding</keyword>
<evidence type="ECO:0000256" key="1">
    <source>
        <dbReference type="ARBA" id="ARBA00006432"/>
    </source>
</evidence>
<dbReference type="RefSeq" id="WP_382168273.1">
    <property type="nucleotide sequence ID" value="NZ_JBHTBR010000005.1"/>
</dbReference>
<keyword evidence="8" id="KW-1185">Reference proteome</keyword>
<accession>A0ABW2IP50</accession>
<dbReference type="SUPFAM" id="SSF56801">
    <property type="entry name" value="Acetyl-CoA synthetase-like"/>
    <property type="match status" value="1"/>
</dbReference>
<dbReference type="EMBL" id="JBHTBR010000005">
    <property type="protein sequence ID" value="MFC7292661.1"/>
    <property type="molecule type" value="Genomic_DNA"/>
</dbReference>
<protein>
    <submittedName>
        <fullName evidence="7">AMP-binding protein</fullName>
    </submittedName>
</protein>
<dbReference type="InterPro" id="IPR025110">
    <property type="entry name" value="AMP-bd_C"/>
</dbReference>
<comment type="caution">
    <text evidence="7">The sequence shown here is derived from an EMBL/GenBank/DDBJ whole genome shotgun (WGS) entry which is preliminary data.</text>
</comment>
<keyword evidence="3" id="KW-0547">Nucleotide-binding</keyword>
<name>A0ABW2IP50_9PROT</name>
<evidence type="ECO:0000313" key="8">
    <source>
        <dbReference type="Proteomes" id="UP001596492"/>
    </source>
</evidence>
<evidence type="ECO:0000256" key="4">
    <source>
        <dbReference type="ARBA" id="ARBA00022840"/>
    </source>
</evidence>
<evidence type="ECO:0000313" key="7">
    <source>
        <dbReference type="EMBL" id="MFC7292661.1"/>
    </source>
</evidence>
<sequence>MINIAQKYLEDRETFQWDRPEKYNFVGDTISAWAQSQPDAIALHWTNSEGNEFKRSFSQLREDAARAAGVLKAAGIGRGDTVLAIMSREARWWEIVLGCIQIGAIVSPGTVQLKPKDIAYRLEAAKAKAIITNDALLDIVDDGIAKVNWPGVRINVDAGERANWLSYEALRKSSEPDFQVADTPADSAALCYFTSGTTGQPKLTVHRHDYPLGHKATGSHWLAAKPGDMVWNLSDTGWAKAAWSSLFAPWMVGAGVFALHCASFDAEQTLEWLEKYEITTLCAPPTVYRILVRRDISDAKLKSLSRCVSAGEPLNPEVIDLWRTQTGLRIYEGYGQTETVLLCGNFDGMESKAGSMGLPAPGISLQVIDHEGNIVDPEQEGDIAIDISPSKKPQGMFACYLDDEVRTASVYKGDWYLTGDRAMRDQDGYFWFVGRADDVILSSGYRIGPFEVESVLFEHEAVAESAVVASPDETRGEVVKAFIILAKGVEPTEALKEELQRYVKNSTAPYKYPRKIEFVESLPKTISGKIKRKELKMQEWEQS</sequence>
<dbReference type="PANTHER" id="PTHR43605">
    <property type="entry name" value="ACYL-COENZYME A SYNTHETASE"/>
    <property type="match status" value="1"/>
</dbReference>
<proteinExistence type="inferred from homology"/>
<dbReference type="Gene3D" id="3.30.300.30">
    <property type="match status" value="1"/>
</dbReference>
<organism evidence="7 8">
    <name type="scientific">Hirschia litorea</name>
    <dbReference type="NCBI Taxonomy" id="1199156"/>
    <lineage>
        <taxon>Bacteria</taxon>
        <taxon>Pseudomonadati</taxon>
        <taxon>Pseudomonadota</taxon>
        <taxon>Alphaproteobacteria</taxon>
        <taxon>Hyphomonadales</taxon>
        <taxon>Hyphomonadaceae</taxon>
        <taxon>Hirschia</taxon>
    </lineage>
</organism>
<reference evidence="8" key="1">
    <citation type="journal article" date="2019" name="Int. J. Syst. Evol. Microbiol.">
        <title>The Global Catalogue of Microorganisms (GCM) 10K type strain sequencing project: providing services to taxonomists for standard genome sequencing and annotation.</title>
        <authorList>
            <consortium name="The Broad Institute Genomics Platform"/>
            <consortium name="The Broad Institute Genome Sequencing Center for Infectious Disease"/>
            <person name="Wu L."/>
            <person name="Ma J."/>
        </authorList>
    </citation>
    <scope>NUCLEOTIDE SEQUENCE [LARGE SCALE GENOMIC DNA]</scope>
    <source>
        <strain evidence="8">CCUG 51308</strain>
    </source>
</reference>
<evidence type="ECO:0000259" key="5">
    <source>
        <dbReference type="Pfam" id="PF00501"/>
    </source>
</evidence>
<dbReference type="InterPro" id="IPR042099">
    <property type="entry name" value="ANL_N_sf"/>
</dbReference>
<gene>
    <name evidence="7" type="ORF">ACFQS8_13600</name>
</gene>
<keyword evidence="2" id="KW-0436">Ligase</keyword>
<dbReference type="Gene3D" id="3.40.50.12780">
    <property type="entry name" value="N-terminal domain of ligase-like"/>
    <property type="match status" value="1"/>
</dbReference>
<dbReference type="InterPro" id="IPR045851">
    <property type="entry name" value="AMP-bd_C_sf"/>
</dbReference>
<dbReference type="Proteomes" id="UP001596492">
    <property type="component" value="Unassembled WGS sequence"/>
</dbReference>
<feature type="domain" description="AMP-dependent synthetase/ligase" evidence="5">
    <location>
        <begin position="32"/>
        <end position="385"/>
    </location>
</feature>
<evidence type="ECO:0000256" key="2">
    <source>
        <dbReference type="ARBA" id="ARBA00022598"/>
    </source>
</evidence>
<evidence type="ECO:0000256" key="3">
    <source>
        <dbReference type="ARBA" id="ARBA00022741"/>
    </source>
</evidence>
<feature type="domain" description="AMP-binding enzyme C-terminal" evidence="6">
    <location>
        <begin position="451"/>
        <end position="529"/>
    </location>
</feature>